<sequence length="238" mass="26869">MDISAPGLPTSNHPPHQTSEKPDYRRRHAPSRVLNYLQYFLYVKMSLLQSIVVFLVAYVTLNVVNAQVMIPGGCPDIKPLTNFEPARYLGKWYEAEKYFAIFELGGRCITATYTDNGNGVIGVYNKQVNSNGKKSGIVGEAKLTGDSNVAKLSVRFPSLPVDIPAPYWVIDTDYDNYALVWSCTDLGLMHTETSWILTRERNPPQSVIDTVYQAIEKNKIDKTHYIKTDQKNCPEDKE</sequence>
<dbReference type="InterPro" id="IPR000566">
    <property type="entry name" value="Lipocln_cytosolic_FA-bd_dom"/>
</dbReference>
<evidence type="ECO:0000313" key="14">
    <source>
        <dbReference type="Proteomes" id="UP001497472"/>
    </source>
</evidence>
<evidence type="ECO:0000256" key="8">
    <source>
        <dbReference type="ARBA" id="ARBA00023180"/>
    </source>
</evidence>
<dbReference type="Gene3D" id="2.40.128.20">
    <property type="match status" value="1"/>
</dbReference>
<evidence type="ECO:0000256" key="4">
    <source>
        <dbReference type="ARBA" id="ARBA00022525"/>
    </source>
</evidence>
<dbReference type="SUPFAM" id="SSF50814">
    <property type="entry name" value="Lipocalins"/>
    <property type="match status" value="1"/>
</dbReference>
<feature type="region of interest" description="Disordered" evidence="10">
    <location>
        <begin position="1"/>
        <end position="25"/>
    </location>
</feature>
<dbReference type="GO" id="GO:0005576">
    <property type="term" value="C:extracellular region"/>
    <property type="evidence" value="ECO:0007669"/>
    <property type="project" value="UniProtKB-SubCell"/>
</dbReference>
<evidence type="ECO:0000256" key="9">
    <source>
        <dbReference type="RuleBase" id="RU003695"/>
    </source>
</evidence>
<dbReference type="GO" id="GO:0006629">
    <property type="term" value="P:lipid metabolic process"/>
    <property type="evidence" value="ECO:0007669"/>
    <property type="project" value="TreeGrafter"/>
</dbReference>
<dbReference type="FunFam" id="2.40.128.20:FF:000003">
    <property type="entry name" value="Apolipoprotein D"/>
    <property type="match status" value="1"/>
</dbReference>
<dbReference type="Pfam" id="PF00061">
    <property type="entry name" value="Lipocalin"/>
    <property type="match status" value="1"/>
</dbReference>
<evidence type="ECO:0000256" key="11">
    <source>
        <dbReference type="SAM" id="Phobius"/>
    </source>
</evidence>
<dbReference type="CDD" id="cd19437">
    <property type="entry name" value="lipocalin_apoD-like"/>
    <property type="match status" value="1"/>
</dbReference>
<keyword evidence="6" id="KW-0446">Lipid-binding</keyword>
<accession>A0AAV1J5Z0</accession>
<keyword evidence="3" id="KW-0813">Transport</keyword>
<dbReference type="GO" id="GO:0005737">
    <property type="term" value="C:cytoplasm"/>
    <property type="evidence" value="ECO:0007669"/>
    <property type="project" value="TreeGrafter"/>
</dbReference>
<evidence type="ECO:0000256" key="1">
    <source>
        <dbReference type="ARBA" id="ARBA00004613"/>
    </source>
</evidence>
<evidence type="ECO:0000256" key="7">
    <source>
        <dbReference type="ARBA" id="ARBA00023157"/>
    </source>
</evidence>
<evidence type="ECO:0000256" key="10">
    <source>
        <dbReference type="SAM" id="MobiDB-lite"/>
    </source>
</evidence>
<evidence type="ECO:0000259" key="12">
    <source>
        <dbReference type="Pfam" id="PF00061"/>
    </source>
</evidence>
<proteinExistence type="inferred from homology"/>
<evidence type="ECO:0000256" key="6">
    <source>
        <dbReference type="ARBA" id="ARBA00023121"/>
    </source>
</evidence>
<dbReference type="InterPro" id="IPR003057">
    <property type="entry name" value="Invtbrt_color"/>
</dbReference>
<keyword evidence="8" id="KW-0325">Glycoprotein</keyword>
<dbReference type="GO" id="GO:0008289">
    <property type="term" value="F:lipid binding"/>
    <property type="evidence" value="ECO:0007669"/>
    <property type="project" value="UniProtKB-KW"/>
</dbReference>
<keyword evidence="14" id="KW-1185">Reference proteome</keyword>
<dbReference type="InterPro" id="IPR012674">
    <property type="entry name" value="Calycin"/>
</dbReference>
<comment type="similarity">
    <text evidence="9">Belongs to the calycin superfamily. Lipocalin family.</text>
</comment>
<keyword evidence="11" id="KW-0812">Transmembrane</keyword>
<dbReference type="GO" id="GO:0031409">
    <property type="term" value="F:pigment binding"/>
    <property type="evidence" value="ECO:0007669"/>
    <property type="project" value="InterPro"/>
</dbReference>
<dbReference type="Proteomes" id="UP001497472">
    <property type="component" value="Unassembled WGS sequence"/>
</dbReference>
<comment type="subcellular location">
    <subcellularLocation>
        <location evidence="1">Secreted</location>
    </subcellularLocation>
</comment>
<reference evidence="13 14" key="1">
    <citation type="submission" date="2023-11" db="EMBL/GenBank/DDBJ databases">
        <authorList>
            <person name="Okamura Y."/>
        </authorList>
    </citation>
    <scope>NUCLEOTIDE SEQUENCE [LARGE SCALE GENOMIC DNA]</scope>
</reference>
<keyword evidence="4" id="KW-0964">Secreted</keyword>
<keyword evidence="11" id="KW-0472">Membrane</keyword>
<keyword evidence="11" id="KW-1133">Transmembrane helix</keyword>
<organism evidence="13 14">
    <name type="scientific">Leptosia nina</name>
    <dbReference type="NCBI Taxonomy" id="320188"/>
    <lineage>
        <taxon>Eukaryota</taxon>
        <taxon>Metazoa</taxon>
        <taxon>Ecdysozoa</taxon>
        <taxon>Arthropoda</taxon>
        <taxon>Hexapoda</taxon>
        <taxon>Insecta</taxon>
        <taxon>Pterygota</taxon>
        <taxon>Neoptera</taxon>
        <taxon>Endopterygota</taxon>
        <taxon>Lepidoptera</taxon>
        <taxon>Glossata</taxon>
        <taxon>Ditrysia</taxon>
        <taxon>Papilionoidea</taxon>
        <taxon>Pieridae</taxon>
        <taxon>Pierinae</taxon>
        <taxon>Leptosia</taxon>
    </lineage>
</organism>
<comment type="caution">
    <text evidence="13">The sequence shown here is derived from an EMBL/GenBank/DDBJ whole genome shotgun (WGS) entry which is preliminary data.</text>
</comment>
<feature type="transmembrane region" description="Helical" evidence="11">
    <location>
        <begin position="39"/>
        <end position="61"/>
    </location>
</feature>
<keyword evidence="7" id="KW-1015">Disulfide bond</keyword>
<dbReference type="AlphaFoldDB" id="A0AAV1J5Z0"/>
<dbReference type="PANTHER" id="PTHR10612:SF34">
    <property type="entry name" value="APOLIPOPROTEIN D"/>
    <property type="match status" value="1"/>
</dbReference>
<protein>
    <recommendedName>
        <fullName evidence="2">Apolipoprotein D</fullName>
    </recommendedName>
</protein>
<dbReference type="PANTHER" id="PTHR10612">
    <property type="entry name" value="APOLIPOPROTEIN D"/>
    <property type="match status" value="1"/>
</dbReference>
<dbReference type="InterPro" id="IPR022272">
    <property type="entry name" value="Lipocalin_CS"/>
</dbReference>
<dbReference type="PRINTS" id="PR01273">
    <property type="entry name" value="INVTBRTCOLOR"/>
</dbReference>
<dbReference type="GO" id="GO:0000302">
    <property type="term" value="P:response to reactive oxygen species"/>
    <property type="evidence" value="ECO:0007669"/>
    <property type="project" value="TreeGrafter"/>
</dbReference>
<dbReference type="EMBL" id="CAVLEF010000005">
    <property type="protein sequence ID" value="CAK1544465.1"/>
    <property type="molecule type" value="Genomic_DNA"/>
</dbReference>
<gene>
    <name evidence="13" type="ORF">LNINA_LOCUS4214</name>
</gene>
<name>A0AAV1J5Z0_9NEOP</name>
<dbReference type="PROSITE" id="PS00213">
    <property type="entry name" value="LIPOCALIN"/>
    <property type="match status" value="1"/>
</dbReference>
<feature type="domain" description="Lipocalin/cytosolic fatty-acid binding" evidence="12">
    <location>
        <begin position="90"/>
        <end position="232"/>
    </location>
</feature>
<evidence type="ECO:0000256" key="2">
    <source>
        <dbReference type="ARBA" id="ARBA00019890"/>
    </source>
</evidence>
<keyword evidence="5" id="KW-0732">Signal</keyword>
<evidence type="ECO:0000256" key="5">
    <source>
        <dbReference type="ARBA" id="ARBA00022729"/>
    </source>
</evidence>
<evidence type="ECO:0000256" key="3">
    <source>
        <dbReference type="ARBA" id="ARBA00022448"/>
    </source>
</evidence>
<evidence type="ECO:0000313" key="13">
    <source>
        <dbReference type="EMBL" id="CAK1544465.1"/>
    </source>
</evidence>